<dbReference type="InterPro" id="IPR051257">
    <property type="entry name" value="Diverse_CBS-Domain"/>
</dbReference>
<dbReference type="SUPFAM" id="SSF54631">
    <property type="entry name" value="CBS-domain pair"/>
    <property type="match status" value="1"/>
</dbReference>
<accession>A0A645AK27</accession>
<dbReference type="PANTHER" id="PTHR43080:SF26">
    <property type="entry name" value="REGULATORY PROTEIN"/>
    <property type="match status" value="1"/>
</dbReference>
<evidence type="ECO:0000256" key="1">
    <source>
        <dbReference type="ARBA" id="ARBA00023122"/>
    </source>
</evidence>
<dbReference type="CDD" id="cd04586">
    <property type="entry name" value="CBS_pair_BON_assoc"/>
    <property type="match status" value="1"/>
</dbReference>
<keyword evidence="3" id="KW-0560">Oxidoreductase</keyword>
<name>A0A645AK27_9ZZZZ</name>
<keyword evidence="1" id="KW-0129">CBS domain</keyword>
<sequence>MKVEEVMVRDVISVNRNSSIEEIVEVLTKNKISGIPVLSDGGYLAGIVTEGDLLRLETTPRLPEFINLLGAVIYYHGVDTYNEDFKKMLAQKAADIMTEDVITVKEGTDIGEVAHLMLDHNIKQVPVVDGSKIVGMVTRADIIKLLLNK</sequence>
<gene>
    <name evidence="3" type="primary">guaB_66</name>
    <name evidence="3" type="ORF">SDC9_100053</name>
</gene>
<dbReference type="Gene3D" id="3.10.580.10">
    <property type="entry name" value="CBS-domain"/>
    <property type="match status" value="1"/>
</dbReference>
<dbReference type="InterPro" id="IPR046342">
    <property type="entry name" value="CBS_dom_sf"/>
</dbReference>
<dbReference type="GO" id="GO:0003938">
    <property type="term" value="F:IMP dehydrogenase activity"/>
    <property type="evidence" value="ECO:0007669"/>
    <property type="project" value="UniProtKB-EC"/>
</dbReference>
<proteinExistence type="predicted"/>
<evidence type="ECO:0000313" key="3">
    <source>
        <dbReference type="EMBL" id="MPM53286.1"/>
    </source>
</evidence>
<dbReference type="PANTHER" id="PTHR43080">
    <property type="entry name" value="CBS DOMAIN-CONTAINING PROTEIN CBSX3, MITOCHONDRIAL"/>
    <property type="match status" value="1"/>
</dbReference>
<dbReference type="SMART" id="SM00116">
    <property type="entry name" value="CBS"/>
    <property type="match status" value="2"/>
</dbReference>
<organism evidence="3">
    <name type="scientific">bioreactor metagenome</name>
    <dbReference type="NCBI Taxonomy" id="1076179"/>
    <lineage>
        <taxon>unclassified sequences</taxon>
        <taxon>metagenomes</taxon>
        <taxon>ecological metagenomes</taxon>
    </lineage>
</organism>
<dbReference type="InterPro" id="IPR000644">
    <property type="entry name" value="CBS_dom"/>
</dbReference>
<feature type="domain" description="CBS" evidence="2">
    <location>
        <begin position="97"/>
        <end position="149"/>
    </location>
</feature>
<feature type="domain" description="CBS" evidence="2">
    <location>
        <begin position="7"/>
        <end position="64"/>
    </location>
</feature>
<dbReference type="PROSITE" id="PS51371">
    <property type="entry name" value="CBS"/>
    <property type="match status" value="2"/>
</dbReference>
<evidence type="ECO:0000259" key="2">
    <source>
        <dbReference type="PROSITE" id="PS51371"/>
    </source>
</evidence>
<comment type="caution">
    <text evidence="3">The sequence shown here is derived from an EMBL/GenBank/DDBJ whole genome shotgun (WGS) entry which is preliminary data.</text>
</comment>
<dbReference type="Pfam" id="PF00571">
    <property type="entry name" value="CBS"/>
    <property type="match status" value="2"/>
</dbReference>
<reference evidence="3" key="1">
    <citation type="submission" date="2019-08" db="EMBL/GenBank/DDBJ databases">
        <authorList>
            <person name="Kucharzyk K."/>
            <person name="Murdoch R.W."/>
            <person name="Higgins S."/>
            <person name="Loffler F."/>
        </authorList>
    </citation>
    <scope>NUCLEOTIDE SEQUENCE</scope>
</reference>
<protein>
    <submittedName>
        <fullName evidence="3">Inosine-5'-monophosphate dehydrogenase</fullName>
        <ecNumber evidence="3">1.1.1.205</ecNumber>
    </submittedName>
</protein>
<dbReference type="EMBL" id="VSSQ01014266">
    <property type="protein sequence ID" value="MPM53286.1"/>
    <property type="molecule type" value="Genomic_DNA"/>
</dbReference>
<dbReference type="EC" id="1.1.1.205" evidence="3"/>
<dbReference type="AlphaFoldDB" id="A0A645AK27"/>